<dbReference type="STRING" id="1798482.A2763_00055"/>
<dbReference type="EMBL" id="MFKV01000004">
    <property type="protein sequence ID" value="OGG50985.1"/>
    <property type="molecule type" value="Genomic_DNA"/>
</dbReference>
<feature type="domain" description="LTD" evidence="2">
    <location>
        <begin position="504"/>
        <end position="625"/>
    </location>
</feature>
<reference evidence="3 4" key="1">
    <citation type="journal article" date="2016" name="Nat. Commun.">
        <title>Thousands of microbial genomes shed light on interconnected biogeochemical processes in an aquifer system.</title>
        <authorList>
            <person name="Anantharaman K."/>
            <person name="Brown C.T."/>
            <person name="Hug L.A."/>
            <person name="Sharon I."/>
            <person name="Castelle C.J."/>
            <person name="Probst A.J."/>
            <person name="Thomas B.C."/>
            <person name="Singh A."/>
            <person name="Wilkins M.J."/>
            <person name="Karaoz U."/>
            <person name="Brodie E.L."/>
            <person name="Williams K.H."/>
            <person name="Hubbard S.S."/>
            <person name="Banfield J.F."/>
        </authorList>
    </citation>
    <scope>NUCLEOTIDE SEQUENCE [LARGE SCALE GENOMIC DNA]</scope>
</reference>
<name>A0A1F6CPB0_9BACT</name>
<dbReference type="PROSITE" id="PS51841">
    <property type="entry name" value="LTD"/>
    <property type="match status" value="1"/>
</dbReference>
<dbReference type="Gene3D" id="2.40.160.150">
    <property type="match status" value="2"/>
</dbReference>
<evidence type="ECO:0000259" key="2">
    <source>
        <dbReference type="PROSITE" id="PS51841"/>
    </source>
</evidence>
<dbReference type="Proteomes" id="UP000178370">
    <property type="component" value="Unassembled WGS sequence"/>
</dbReference>
<keyword evidence="1" id="KW-0732">Signal</keyword>
<evidence type="ECO:0000256" key="1">
    <source>
        <dbReference type="SAM" id="SignalP"/>
    </source>
</evidence>
<sequence length="671" mass="68252">MQQKTYARRALAMGVASLLVALPLVAFAQVSNESFGRQIVNQVFARLCAAGVLKGSRCQQTPQPMATLTLIKTVINDNGGTATTTTFQGRIDGTNVPWNAAQTLLPGLHTASEVATSTYSASSWGGDCAADGTIILTPGDNKTCTITNDDQAGRLIVDKVTVPSGSGAVFSLMATGTGSIMGGGSGTTTDAVSKEYTVSAGTYSVEEAALAGWVQASSTCTNVVVGVGETKTCTITNHQLPKLTVTKIVVNDSGGVGTTTDFALFVNGATTTSGVQNSYVAGTTTVSEGAHAGYASMIGGDCAADGSVMLSIGDVKICTVTNDDIAQASTTGHLIVDKVTQPSGSSVEFDIMATGTGAIMGGGSGMVTDATSTNYEVTPGTYSVTEATSSEWMIVSNTCTDIVVAAGETETCTITNAKLPTLIVTKMIVNNDGGTGTTTDFTLMIDGATTTSGVAMTVATGTHTVSEGAHAGYTSSISGDCLLNGNITLAAGDNKTCIITNDDEEVTGQVMISEVYYDVASTTVTGTDSLFEWVEIYNGTNGAVDLQGWWIGDETSVDMISSSFVIPSGSLAIIAASTTPSGIPGGVPVFVLHSSIGNNGFSNEGDAARLFNIASTSIDMVGFGDNSSVSPNVTIPGAGLHDGHSIMRVQLTSDTDTAADWADTDAPTPGS</sequence>
<feature type="chain" id="PRO_5009523554" description="LTD domain-containing protein" evidence="1">
    <location>
        <begin position="29"/>
        <end position="671"/>
    </location>
</feature>
<dbReference type="InterPro" id="IPR045826">
    <property type="entry name" value="SpaA_PFL_dom_2"/>
</dbReference>
<dbReference type="InterPro" id="IPR001322">
    <property type="entry name" value="Lamin_tail_dom"/>
</dbReference>
<feature type="signal peptide" evidence="1">
    <location>
        <begin position="1"/>
        <end position="28"/>
    </location>
</feature>
<dbReference type="SUPFAM" id="SSF74853">
    <property type="entry name" value="Lamin A/C globular tail domain"/>
    <property type="match status" value="1"/>
</dbReference>
<organism evidence="3 4">
    <name type="scientific">Candidatus Kaiserbacteria bacterium RIFCSPHIGHO2_01_FULL_54_36</name>
    <dbReference type="NCBI Taxonomy" id="1798482"/>
    <lineage>
        <taxon>Bacteria</taxon>
        <taxon>Candidatus Kaiseribacteriota</taxon>
    </lineage>
</organism>
<evidence type="ECO:0000313" key="4">
    <source>
        <dbReference type="Proteomes" id="UP000178370"/>
    </source>
</evidence>
<dbReference type="Pfam" id="PF19403">
    <property type="entry name" value="SpaA_2"/>
    <property type="match status" value="5"/>
</dbReference>
<evidence type="ECO:0000313" key="3">
    <source>
        <dbReference type="EMBL" id="OGG50985.1"/>
    </source>
</evidence>
<dbReference type="AlphaFoldDB" id="A0A1F6CPB0"/>
<accession>A0A1F6CPB0</accession>
<comment type="caution">
    <text evidence="3">The sequence shown here is derived from an EMBL/GenBank/DDBJ whole genome shotgun (WGS) entry which is preliminary data.</text>
</comment>
<dbReference type="Pfam" id="PF00932">
    <property type="entry name" value="LTD"/>
    <property type="match status" value="1"/>
</dbReference>
<dbReference type="InterPro" id="IPR036415">
    <property type="entry name" value="Lamin_tail_dom_sf"/>
</dbReference>
<gene>
    <name evidence="3" type="ORF">A2763_00055</name>
</gene>
<protein>
    <recommendedName>
        <fullName evidence="2">LTD domain-containing protein</fullName>
    </recommendedName>
</protein>
<proteinExistence type="predicted"/>